<proteinExistence type="predicted"/>
<protein>
    <submittedName>
        <fullName evidence="2">Uncharacterized protein</fullName>
    </submittedName>
</protein>
<feature type="region of interest" description="Disordered" evidence="1">
    <location>
        <begin position="67"/>
        <end position="157"/>
    </location>
</feature>
<feature type="compositionally biased region" description="Low complexity" evidence="1">
    <location>
        <begin position="234"/>
        <end position="249"/>
    </location>
</feature>
<dbReference type="AlphaFoldDB" id="A0A6A5TE98"/>
<dbReference type="Proteomes" id="UP000800035">
    <property type="component" value="Unassembled WGS sequence"/>
</dbReference>
<organism evidence="2 3">
    <name type="scientific">Byssothecium circinans</name>
    <dbReference type="NCBI Taxonomy" id="147558"/>
    <lineage>
        <taxon>Eukaryota</taxon>
        <taxon>Fungi</taxon>
        <taxon>Dikarya</taxon>
        <taxon>Ascomycota</taxon>
        <taxon>Pezizomycotina</taxon>
        <taxon>Dothideomycetes</taxon>
        <taxon>Pleosporomycetidae</taxon>
        <taxon>Pleosporales</taxon>
        <taxon>Massarineae</taxon>
        <taxon>Massarinaceae</taxon>
        <taxon>Byssothecium</taxon>
    </lineage>
</organism>
<evidence type="ECO:0000256" key="1">
    <source>
        <dbReference type="SAM" id="MobiDB-lite"/>
    </source>
</evidence>
<feature type="compositionally biased region" description="Low complexity" evidence="1">
    <location>
        <begin position="177"/>
        <end position="190"/>
    </location>
</feature>
<feature type="region of interest" description="Disordered" evidence="1">
    <location>
        <begin position="1"/>
        <end position="43"/>
    </location>
</feature>
<evidence type="ECO:0000313" key="3">
    <source>
        <dbReference type="Proteomes" id="UP000800035"/>
    </source>
</evidence>
<dbReference type="OrthoDB" id="5389296at2759"/>
<reference evidence="2" key="1">
    <citation type="journal article" date="2020" name="Stud. Mycol.">
        <title>101 Dothideomycetes genomes: a test case for predicting lifestyles and emergence of pathogens.</title>
        <authorList>
            <person name="Haridas S."/>
            <person name="Albert R."/>
            <person name="Binder M."/>
            <person name="Bloem J."/>
            <person name="Labutti K."/>
            <person name="Salamov A."/>
            <person name="Andreopoulos B."/>
            <person name="Baker S."/>
            <person name="Barry K."/>
            <person name="Bills G."/>
            <person name="Bluhm B."/>
            <person name="Cannon C."/>
            <person name="Castanera R."/>
            <person name="Culley D."/>
            <person name="Daum C."/>
            <person name="Ezra D."/>
            <person name="Gonzalez J."/>
            <person name="Henrissat B."/>
            <person name="Kuo A."/>
            <person name="Liang C."/>
            <person name="Lipzen A."/>
            <person name="Lutzoni F."/>
            <person name="Magnuson J."/>
            <person name="Mondo S."/>
            <person name="Nolan M."/>
            <person name="Ohm R."/>
            <person name="Pangilinan J."/>
            <person name="Park H.-J."/>
            <person name="Ramirez L."/>
            <person name="Alfaro M."/>
            <person name="Sun H."/>
            <person name="Tritt A."/>
            <person name="Yoshinaga Y."/>
            <person name="Zwiers L.-H."/>
            <person name="Turgeon B."/>
            <person name="Goodwin S."/>
            <person name="Spatafora J."/>
            <person name="Crous P."/>
            <person name="Grigoriev I."/>
        </authorList>
    </citation>
    <scope>NUCLEOTIDE SEQUENCE</scope>
    <source>
        <strain evidence="2">CBS 675.92</strain>
    </source>
</reference>
<gene>
    <name evidence="2" type="ORF">CC80DRAFT_528845</name>
</gene>
<feature type="compositionally biased region" description="Basic and acidic residues" evidence="1">
    <location>
        <begin position="74"/>
        <end position="83"/>
    </location>
</feature>
<keyword evidence="3" id="KW-1185">Reference proteome</keyword>
<sequence length="454" mass="48630">MPIHTPSPHRFLVPAPPSTQKKTKPQSSLRHGLSTPAQARTPKPKLANAFRATDVVAGEGKKVTPAKRFVLGNTDRRRERGEEVALEGRNTKGVGTPQRLASPRLGRVESIDESSPSSSLATTDGRAVVQSVEHASRLRKHHEQENNDDEEEEEDDEIFFVTEELYKRRRISPELRSSPPSIQHPQQTTPQQPPLQHHPHNQNHNQETPAPKPASNSHRFKLPAPKTPSVFDNTSNSTTTPTTSTATTSRPHFILPHPSPSPTKSLTPLPETFSPSRKSGKYVPGGLASTLQSWIIETADTGYTARHSANSGSDDVIWGTRDREDGVKMRVRVCGVMSSRQGNGKGGREVEAWSNGVVFVTGMVDKGGCNALGASSTAFGAGDGGGGVGVGREEVEVRVVLAGQGGSRGKGRGGVKIGVGTVVGIRAPMWDVDLVGGDDGGGRWIVGVEWVVCS</sequence>
<feature type="compositionally biased region" description="Acidic residues" evidence="1">
    <location>
        <begin position="146"/>
        <end position="157"/>
    </location>
</feature>
<dbReference type="EMBL" id="ML977024">
    <property type="protein sequence ID" value="KAF1950648.1"/>
    <property type="molecule type" value="Genomic_DNA"/>
</dbReference>
<name>A0A6A5TE98_9PLEO</name>
<accession>A0A6A5TE98</accession>
<evidence type="ECO:0000313" key="2">
    <source>
        <dbReference type="EMBL" id="KAF1950648.1"/>
    </source>
</evidence>
<feature type="compositionally biased region" description="Low complexity" evidence="1">
    <location>
        <begin position="262"/>
        <end position="272"/>
    </location>
</feature>
<feature type="region of interest" description="Disordered" evidence="1">
    <location>
        <begin position="174"/>
        <end position="280"/>
    </location>
</feature>